<dbReference type="Gene3D" id="3.10.110.10">
    <property type="entry name" value="Ubiquitin Conjugating Enzyme"/>
    <property type="match status" value="1"/>
</dbReference>
<feature type="coiled-coil region" evidence="1">
    <location>
        <begin position="93"/>
        <end position="162"/>
    </location>
</feature>
<dbReference type="Pfam" id="PF05773">
    <property type="entry name" value="RWD"/>
    <property type="match status" value="1"/>
</dbReference>
<sequence>MDPLEEQTQEIEVLQSIYPDEITLHSNNNYYISIKLDCQCDKIHTLQLNVKYPPNYPNEIPQLSINNITEEDEEIEVSDEEVDEDLIKALNMSELINFEKDDLKELLNKLNEEAELNLGMPSIFALITLLKDESESLFSTKLQLKQNEFERERREKEKEESKKFIGTKVTSESFNEWRLKFRKEMQFEKMDLERFEKMHNGKLTGREIFEKGLAKDEDDDATNEDIIDNMKKVNI</sequence>
<gene>
    <name evidence="3" type="ORF">CANVERA_P4839</name>
</gene>
<accession>A0A9W4U017</accession>
<organism evidence="3 4">
    <name type="scientific">Candida verbasci</name>
    <dbReference type="NCBI Taxonomy" id="1227364"/>
    <lineage>
        <taxon>Eukaryota</taxon>
        <taxon>Fungi</taxon>
        <taxon>Dikarya</taxon>
        <taxon>Ascomycota</taxon>
        <taxon>Saccharomycotina</taxon>
        <taxon>Pichiomycetes</taxon>
        <taxon>Debaryomycetaceae</taxon>
        <taxon>Candida/Lodderomyces clade</taxon>
        <taxon>Candida</taxon>
    </lineage>
</organism>
<protein>
    <recommendedName>
        <fullName evidence="2">RWD domain-containing protein</fullName>
    </recommendedName>
</protein>
<dbReference type="PANTHER" id="PTHR12292">
    <property type="entry name" value="RWD DOMAIN-CONTAINING PROTEIN"/>
    <property type="match status" value="1"/>
</dbReference>
<evidence type="ECO:0000313" key="3">
    <source>
        <dbReference type="EMBL" id="CAI5760329.1"/>
    </source>
</evidence>
<evidence type="ECO:0000256" key="1">
    <source>
        <dbReference type="SAM" id="Coils"/>
    </source>
</evidence>
<dbReference type="Proteomes" id="UP001152885">
    <property type="component" value="Unassembled WGS sequence"/>
</dbReference>
<dbReference type="PROSITE" id="PS50908">
    <property type="entry name" value="RWD"/>
    <property type="match status" value="1"/>
</dbReference>
<reference evidence="3" key="1">
    <citation type="submission" date="2022-12" db="EMBL/GenBank/DDBJ databases">
        <authorList>
            <person name="Brejova B."/>
        </authorList>
    </citation>
    <scope>NUCLEOTIDE SEQUENCE</scope>
</reference>
<feature type="domain" description="RWD" evidence="2">
    <location>
        <begin position="9"/>
        <end position="137"/>
    </location>
</feature>
<dbReference type="SMART" id="SM00591">
    <property type="entry name" value="RWD"/>
    <property type="match status" value="1"/>
</dbReference>
<dbReference type="InterPro" id="IPR040213">
    <property type="entry name" value="GIR2-like"/>
</dbReference>
<comment type="caution">
    <text evidence="3">The sequence shown here is derived from an EMBL/GenBank/DDBJ whole genome shotgun (WGS) entry which is preliminary data.</text>
</comment>
<evidence type="ECO:0000313" key="4">
    <source>
        <dbReference type="Proteomes" id="UP001152885"/>
    </source>
</evidence>
<dbReference type="OrthoDB" id="277175at2759"/>
<dbReference type="InterPro" id="IPR006575">
    <property type="entry name" value="RWD_dom"/>
</dbReference>
<keyword evidence="1" id="KW-0175">Coiled coil</keyword>
<evidence type="ECO:0000259" key="2">
    <source>
        <dbReference type="PROSITE" id="PS50908"/>
    </source>
</evidence>
<dbReference type="EMBL" id="CANTUO010000006">
    <property type="protein sequence ID" value="CAI5760329.1"/>
    <property type="molecule type" value="Genomic_DNA"/>
</dbReference>
<name>A0A9W4U017_9ASCO</name>
<dbReference type="InterPro" id="IPR016135">
    <property type="entry name" value="UBQ-conjugating_enzyme/RWD"/>
</dbReference>
<keyword evidence="4" id="KW-1185">Reference proteome</keyword>
<proteinExistence type="predicted"/>
<dbReference type="SUPFAM" id="SSF54495">
    <property type="entry name" value="UBC-like"/>
    <property type="match status" value="1"/>
</dbReference>
<dbReference type="AlphaFoldDB" id="A0A9W4U017"/>